<dbReference type="AlphaFoldDB" id="A0A1L7I7N0"/>
<keyword evidence="2" id="KW-1185">Reference proteome</keyword>
<accession>A0A1L7I7N0</accession>
<name>A0A1L7I7N0_9FLAO</name>
<evidence type="ECO:0000313" key="1">
    <source>
        <dbReference type="EMBL" id="APU69607.1"/>
    </source>
</evidence>
<dbReference type="STRING" id="1229726.GRFL_2883"/>
<dbReference type="Proteomes" id="UP000186230">
    <property type="component" value="Chromosome"/>
</dbReference>
<reference evidence="1 2" key="1">
    <citation type="submission" date="2016-07" db="EMBL/GenBank/DDBJ databases">
        <title>Multi-omics approach to identify versatile polysaccharide utilization systems of a marine flavobacterium Gramella flava.</title>
        <authorList>
            <person name="Tang K."/>
        </authorList>
    </citation>
    <scope>NUCLEOTIDE SEQUENCE [LARGE SCALE GENOMIC DNA]</scope>
    <source>
        <strain evidence="1 2">JLT2011</strain>
    </source>
</reference>
<dbReference type="KEGG" id="gfl:GRFL_2883"/>
<dbReference type="Pfam" id="PF13559">
    <property type="entry name" value="DUF4129"/>
    <property type="match status" value="1"/>
</dbReference>
<dbReference type="OrthoDB" id="5491447at2"/>
<sequence length="250" mass="29879">MKKLLFLFLLLLPFLNFSQESDTLVDERKVLMDSSQAMPLRFDESYFEKLKDDPDFSYIDHQTTESWWSRFKNWLNKQYQRLVNWLFGSYSPGSFLAFIIQLLPYLLIGILVALIIWLFTKLNPARNYSRNQGTPGVLLNDEEQLVKNEDLDQLIQRAVAEQHYRLAVRYYYLAQLRKLDDLKMIVYEFQKTNMEYAAEIEDELVKQQFLQNTRFYEFIWYGGFQVSEADFEVAQRSFQKMDQIIKNTAA</sequence>
<dbReference type="InterPro" id="IPR025403">
    <property type="entry name" value="TgpA-like_C"/>
</dbReference>
<evidence type="ECO:0000313" key="2">
    <source>
        <dbReference type="Proteomes" id="UP000186230"/>
    </source>
</evidence>
<protein>
    <submittedName>
        <fullName evidence="1">Uncharacterized protein</fullName>
    </submittedName>
</protein>
<proteinExistence type="predicted"/>
<dbReference type="RefSeq" id="WP_086047675.1">
    <property type="nucleotide sequence ID" value="NZ_AMRU01000005.1"/>
</dbReference>
<gene>
    <name evidence="1" type="ORF">GRFL_2883</name>
</gene>
<organism evidence="1 2">
    <name type="scientific">Christiangramia flava JLT2011</name>
    <dbReference type="NCBI Taxonomy" id="1229726"/>
    <lineage>
        <taxon>Bacteria</taxon>
        <taxon>Pseudomonadati</taxon>
        <taxon>Bacteroidota</taxon>
        <taxon>Flavobacteriia</taxon>
        <taxon>Flavobacteriales</taxon>
        <taxon>Flavobacteriaceae</taxon>
        <taxon>Christiangramia</taxon>
    </lineage>
</organism>
<dbReference type="EMBL" id="CP016359">
    <property type="protein sequence ID" value="APU69607.1"/>
    <property type="molecule type" value="Genomic_DNA"/>
</dbReference>